<reference evidence="1 2" key="1">
    <citation type="submission" date="2019-03" db="EMBL/GenBank/DDBJ databases">
        <title>Genomic Encyclopedia of Type Strains, Phase IV (KMG-IV): sequencing the most valuable type-strain genomes for metagenomic binning, comparative biology and taxonomic classification.</title>
        <authorList>
            <person name="Goeker M."/>
        </authorList>
    </citation>
    <scope>NUCLEOTIDE SEQUENCE [LARGE SCALE GENOMIC DNA]</scope>
    <source>
        <strain evidence="1 2">DSM 29489</strain>
    </source>
</reference>
<dbReference type="OrthoDB" id="9786961at2"/>
<dbReference type="PIRSF" id="PIRSF003109">
    <property type="entry name" value="McrC"/>
    <property type="match status" value="1"/>
</dbReference>
<dbReference type="GO" id="GO:0009307">
    <property type="term" value="P:DNA restriction-modification system"/>
    <property type="evidence" value="ECO:0007669"/>
    <property type="project" value="InterPro"/>
</dbReference>
<dbReference type="Pfam" id="PF10117">
    <property type="entry name" value="McrBC"/>
    <property type="match status" value="1"/>
</dbReference>
<proteinExistence type="predicted"/>
<name>A0A4R3K7T7_9FIRM</name>
<dbReference type="PANTHER" id="PTHR38733:SF1">
    <property type="entry name" value="TYPE IV METHYL-DIRECTED RESTRICTION ENZYME ECOKMCRBC"/>
    <property type="match status" value="1"/>
</dbReference>
<gene>
    <name evidence="1" type="ORF">EDD59_110119</name>
</gene>
<dbReference type="AlphaFoldDB" id="A0A4R3K7T7"/>
<comment type="caution">
    <text evidence="1">The sequence shown here is derived from an EMBL/GenBank/DDBJ whole genome shotgun (WGS) entry which is preliminary data.</text>
</comment>
<dbReference type="InterPro" id="IPR014407">
    <property type="entry name" value="McrC_bac"/>
</dbReference>
<dbReference type="RefSeq" id="WP_132381048.1">
    <property type="nucleotide sequence ID" value="NZ_SLZZ01000010.1"/>
</dbReference>
<evidence type="ECO:0000313" key="2">
    <source>
        <dbReference type="Proteomes" id="UP000295726"/>
    </source>
</evidence>
<protein>
    <submittedName>
        <fullName evidence="1">5-methylcytosine-specific restriction enzyme subunit McrC</fullName>
    </submittedName>
</protein>
<sequence length="342" mass="39858">MIRIQNIYYMLSYAFQVLNEDGYKQVATEEFENAAELCAAILIKGVSSQLKRGLGKEYIVQTEELSSLRGKIDISASVKEQTMLRKRLVCNYDEFSVNSYMNRIIRTTMDTLVRSNISKDRKKQLRKLLIYFAEVEPLNRESINWKLQFNKNNQTYQMLISICYLILKGLLQTTSDGSTKLMDFLDEQRMCRLYEKFILEYYRKEHPEIRASASQIPWDTDDDYREMLPVMQSDIMLKSGDKTLVIDAKYYAHTTQSQYNTNTLHSGNLYQIFTYVKNLDTSNSGNVAGMLLYAKTDEIVLPNNDYKMGGNQISVKTLDLDCEFAEIKRQLDDIVQRYFDCS</sequence>
<dbReference type="InterPro" id="IPR019292">
    <property type="entry name" value="McrC"/>
</dbReference>
<dbReference type="EMBL" id="SLZZ01000010">
    <property type="protein sequence ID" value="TCS78905.1"/>
    <property type="molecule type" value="Genomic_DNA"/>
</dbReference>
<dbReference type="NCBIfam" id="NF007277">
    <property type="entry name" value="PRK09736.1"/>
    <property type="match status" value="1"/>
</dbReference>
<evidence type="ECO:0000313" key="1">
    <source>
        <dbReference type="EMBL" id="TCS78905.1"/>
    </source>
</evidence>
<dbReference type="Proteomes" id="UP000295726">
    <property type="component" value="Unassembled WGS sequence"/>
</dbReference>
<organism evidence="1 2">
    <name type="scientific">Muricomes intestini</name>
    <dbReference type="NCBI Taxonomy" id="1796634"/>
    <lineage>
        <taxon>Bacteria</taxon>
        <taxon>Bacillati</taxon>
        <taxon>Bacillota</taxon>
        <taxon>Clostridia</taxon>
        <taxon>Lachnospirales</taxon>
        <taxon>Lachnospiraceae</taxon>
        <taxon>Muricomes</taxon>
    </lineage>
</organism>
<keyword evidence="2" id="KW-1185">Reference proteome</keyword>
<dbReference type="PANTHER" id="PTHR38733">
    <property type="entry name" value="PROTEIN MCRC"/>
    <property type="match status" value="1"/>
</dbReference>
<accession>A0A4R3K7T7</accession>